<dbReference type="InterPro" id="IPR050833">
    <property type="entry name" value="Poly_Biosynth_Transport"/>
</dbReference>
<keyword evidence="2" id="KW-1003">Cell membrane</keyword>
<evidence type="ECO:0000256" key="2">
    <source>
        <dbReference type="ARBA" id="ARBA00022475"/>
    </source>
</evidence>
<accession>A0ABD7PLV6</accession>
<protein>
    <recommendedName>
        <fullName evidence="9">Polysaccharide biosynthesis protein C-terminal domain-containing protein</fullName>
    </recommendedName>
</protein>
<feature type="transmembrane region" description="Helical" evidence="6">
    <location>
        <begin position="243"/>
        <end position="262"/>
    </location>
</feature>
<feature type="transmembrane region" description="Helical" evidence="6">
    <location>
        <begin position="116"/>
        <end position="136"/>
    </location>
</feature>
<keyword evidence="4 6" id="KW-1133">Transmembrane helix</keyword>
<reference evidence="7 8" key="1">
    <citation type="submission" date="2019-02" db="EMBL/GenBank/DDBJ databases">
        <title>The genomic architecture of introgression among sibling species of bacteria.</title>
        <authorList>
            <person name="Cavassim M.I.A."/>
            <person name="Moeskjaer S."/>
            <person name="Moslemi C."/>
            <person name="Fields B."/>
            <person name="Bachmann A."/>
            <person name="Vilhjalmsson B."/>
            <person name="Schierup M.H."/>
            <person name="Young J.P.W."/>
            <person name="Andersen S.U."/>
        </authorList>
    </citation>
    <scope>NUCLEOTIDE SEQUENCE [LARGE SCALE GENOMIC DNA]</scope>
    <source>
        <strain evidence="7 8">SM151B</strain>
    </source>
</reference>
<sequence length="427" mass="46469">MFNLQVIRSVFVFTATNALASGLPLLLLPILTRVLSPEDYGLVAMYSLFLTALGALTGLSVHGAVGMRYFDRDEIDFPKYVGSCLAILVATTSIVFVSVTLLQVPLIALTNLPGKWLLIAVLTSGMQFLLLTMLSIFQSAKQAGMFSLLRIGQAVIDALLSLVLVVSFGLAWEGRLIGISVAIAILGTISLGMLFYGRWIDLNIRVDYVRNALKFGVPLVPHVVGGMLIAMVDRLLITNYLDLASTGIYMVAIQIGLGVNLLSDACSRAVSPWLIEAIKENRHQKNVLIAKFCMIYFAALLILALMVGLLAPWILPFLVGQAFMNASSFVMLIALGQAFGGMYLIVANVIFYREKTAYLAGITISCGILNLALAYFLLRVEGLQGVAQAYATAQLLMFLSVCVFSQKLHPLPWFEALRSLFRGKLVA</sequence>
<feature type="transmembrane region" description="Helical" evidence="6">
    <location>
        <begin position="217"/>
        <end position="237"/>
    </location>
</feature>
<evidence type="ECO:0000256" key="1">
    <source>
        <dbReference type="ARBA" id="ARBA00004651"/>
    </source>
</evidence>
<comment type="caution">
    <text evidence="7">The sequence shown here is derived from an EMBL/GenBank/DDBJ whole genome shotgun (WGS) entry which is preliminary data.</text>
</comment>
<dbReference type="Pfam" id="PF01943">
    <property type="entry name" value="Polysacc_synt"/>
    <property type="match status" value="1"/>
</dbReference>
<proteinExistence type="predicted"/>
<evidence type="ECO:0000256" key="6">
    <source>
        <dbReference type="SAM" id="Phobius"/>
    </source>
</evidence>
<dbReference type="PANTHER" id="PTHR30250">
    <property type="entry name" value="PST FAMILY PREDICTED COLANIC ACID TRANSPORTER"/>
    <property type="match status" value="1"/>
</dbReference>
<feature type="transmembrane region" description="Helical" evidence="6">
    <location>
        <begin position="358"/>
        <end position="378"/>
    </location>
</feature>
<name>A0ABD7PLV6_RHILE</name>
<evidence type="ECO:0000256" key="4">
    <source>
        <dbReference type="ARBA" id="ARBA00022989"/>
    </source>
</evidence>
<feature type="transmembrane region" description="Helical" evidence="6">
    <location>
        <begin position="176"/>
        <end position="196"/>
    </location>
</feature>
<evidence type="ECO:0000256" key="3">
    <source>
        <dbReference type="ARBA" id="ARBA00022692"/>
    </source>
</evidence>
<feature type="transmembrane region" description="Helical" evidence="6">
    <location>
        <begin position="384"/>
        <end position="404"/>
    </location>
</feature>
<dbReference type="AlphaFoldDB" id="A0ABD7PLV6"/>
<evidence type="ECO:0008006" key="9">
    <source>
        <dbReference type="Google" id="ProtNLM"/>
    </source>
</evidence>
<feature type="transmembrane region" description="Helical" evidence="6">
    <location>
        <begin position="288"/>
        <end position="314"/>
    </location>
</feature>
<feature type="transmembrane region" description="Helical" evidence="6">
    <location>
        <begin position="148"/>
        <end position="170"/>
    </location>
</feature>
<dbReference type="GO" id="GO:0005886">
    <property type="term" value="C:plasma membrane"/>
    <property type="evidence" value="ECO:0007669"/>
    <property type="project" value="UniProtKB-SubCell"/>
</dbReference>
<dbReference type="InterPro" id="IPR002797">
    <property type="entry name" value="Polysacc_synth"/>
</dbReference>
<evidence type="ECO:0000256" key="5">
    <source>
        <dbReference type="ARBA" id="ARBA00023136"/>
    </source>
</evidence>
<feature type="transmembrane region" description="Helical" evidence="6">
    <location>
        <begin position="77"/>
        <end position="104"/>
    </location>
</feature>
<keyword evidence="5 6" id="KW-0472">Membrane</keyword>
<evidence type="ECO:0000313" key="7">
    <source>
        <dbReference type="EMBL" id="TAW28397.1"/>
    </source>
</evidence>
<gene>
    <name evidence="7" type="ORF">ELI19_02210</name>
</gene>
<feature type="transmembrane region" description="Helical" evidence="6">
    <location>
        <begin position="44"/>
        <end position="65"/>
    </location>
</feature>
<evidence type="ECO:0000313" key="8">
    <source>
        <dbReference type="Proteomes" id="UP000292036"/>
    </source>
</evidence>
<dbReference type="RefSeq" id="WP_130667324.1">
    <property type="nucleotide sequence ID" value="NZ_SIPR01000001.1"/>
</dbReference>
<dbReference type="Proteomes" id="UP000292036">
    <property type="component" value="Unassembled WGS sequence"/>
</dbReference>
<organism evidence="7 8">
    <name type="scientific">Rhizobium leguminosarum</name>
    <dbReference type="NCBI Taxonomy" id="384"/>
    <lineage>
        <taxon>Bacteria</taxon>
        <taxon>Pseudomonadati</taxon>
        <taxon>Pseudomonadota</taxon>
        <taxon>Alphaproteobacteria</taxon>
        <taxon>Hyphomicrobiales</taxon>
        <taxon>Rhizobiaceae</taxon>
        <taxon>Rhizobium/Agrobacterium group</taxon>
        <taxon>Rhizobium</taxon>
    </lineage>
</organism>
<dbReference type="PANTHER" id="PTHR30250:SF11">
    <property type="entry name" value="O-ANTIGEN TRANSPORTER-RELATED"/>
    <property type="match status" value="1"/>
</dbReference>
<feature type="transmembrane region" description="Helical" evidence="6">
    <location>
        <begin position="326"/>
        <end position="351"/>
    </location>
</feature>
<dbReference type="EMBL" id="SIPS01000001">
    <property type="protein sequence ID" value="TAW28397.1"/>
    <property type="molecule type" value="Genomic_DNA"/>
</dbReference>
<keyword evidence="3 6" id="KW-0812">Transmembrane</keyword>
<comment type="subcellular location">
    <subcellularLocation>
        <location evidence="1">Cell membrane</location>
        <topology evidence="1">Multi-pass membrane protein</topology>
    </subcellularLocation>
</comment>